<sequence length="477" mass="51890">MDWGAEDAIAIAGTGFSGVAVGLQLMRALPAGGTLCVLGREPQPGRGVAYGTACDSHLLNVPAGRLGWDPQDEGGFARWLVAAGREVQPADFVPRCWMADYLQAQWDQGLAAARARGVRVQTGLSGLRSLRRLHHGWHLETDDGRTGQAAQVLLATGHLPPQAPSLGLGGDWQAPGFWPDPWQRPADWAPAPDAEVLLVGSGLTAVDLIIELRDRGHRGRIHLVSRRGQMPQPHRVAEARPRPGLQPVARLGADLHPRAALAEVRAWVREAEAEGLDWRDVMASLRAGTPRLWQRLSLRDRQQFLRHLQPWWDTHRHRMAPALWQRLQDDRAAGGLLSWTGRLAGVQPAEDGTGWRVTVQPRGGGVAQTLQVQAVVNCTGPSGRLRDARDPLLAELRERGLLSADALGLGLLVDAEHRPLDCCGVPVEDLYYVGPMLKAQHWEAIAIPELRVHAQQAASSLLARRAALLDEAWAAAA</sequence>
<dbReference type="InterPro" id="IPR038732">
    <property type="entry name" value="HpyO/CreE_NAD-binding"/>
</dbReference>
<dbReference type="Pfam" id="PF13454">
    <property type="entry name" value="NAD_binding_9"/>
    <property type="match status" value="1"/>
</dbReference>
<proteinExistence type="predicted"/>
<accession>A0ABT1BR24</accession>
<dbReference type="PRINTS" id="PR00368">
    <property type="entry name" value="FADPNR"/>
</dbReference>
<gene>
    <name evidence="2" type="ORF">M0L44_18470</name>
</gene>
<dbReference type="PANTHER" id="PTHR40254">
    <property type="entry name" value="BLR0577 PROTEIN"/>
    <property type="match status" value="1"/>
</dbReference>
<evidence type="ECO:0000259" key="1">
    <source>
        <dbReference type="Pfam" id="PF13454"/>
    </source>
</evidence>
<evidence type="ECO:0000313" key="3">
    <source>
        <dbReference type="Proteomes" id="UP001204851"/>
    </source>
</evidence>
<evidence type="ECO:0000313" key="2">
    <source>
        <dbReference type="EMBL" id="MCO5978685.1"/>
    </source>
</evidence>
<dbReference type="InterPro" id="IPR036188">
    <property type="entry name" value="FAD/NAD-bd_sf"/>
</dbReference>
<keyword evidence="3" id="KW-1185">Reference proteome</keyword>
<dbReference type="Gene3D" id="3.50.50.60">
    <property type="entry name" value="FAD/NAD(P)-binding domain"/>
    <property type="match status" value="2"/>
</dbReference>
<dbReference type="PANTHER" id="PTHR40254:SF1">
    <property type="entry name" value="BLR0577 PROTEIN"/>
    <property type="match status" value="1"/>
</dbReference>
<organism evidence="2 3">
    <name type="scientific">Ideonella oryzae</name>
    <dbReference type="NCBI Taxonomy" id="2937441"/>
    <lineage>
        <taxon>Bacteria</taxon>
        <taxon>Pseudomonadati</taxon>
        <taxon>Pseudomonadota</taxon>
        <taxon>Betaproteobacteria</taxon>
        <taxon>Burkholderiales</taxon>
        <taxon>Sphaerotilaceae</taxon>
        <taxon>Ideonella</taxon>
    </lineage>
</organism>
<dbReference type="Proteomes" id="UP001204851">
    <property type="component" value="Unassembled WGS sequence"/>
</dbReference>
<comment type="caution">
    <text evidence="2">The sequence shown here is derived from an EMBL/GenBank/DDBJ whole genome shotgun (WGS) entry which is preliminary data.</text>
</comment>
<name>A0ABT1BR24_9BURK</name>
<feature type="domain" description="FAD-dependent urate hydroxylase HpyO/Asp monooxygenase CreE-like FAD/NAD(P)-binding" evidence="1">
    <location>
        <begin position="10"/>
        <end position="158"/>
    </location>
</feature>
<dbReference type="SUPFAM" id="SSF51905">
    <property type="entry name" value="FAD/NAD(P)-binding domain"/>
    <property type="match status" value="2"/>
</dbReference>
<dbReference type="RefSeq" id="WP_252771457.1">
    <property type="nucleotide sequence ID" value="NZ_JAMXMC010000012.1"/>
</dbReference>
<protein>
    <submittedName>
        <fullName evidence="2">FAD/NAD(P)-binding protein</fullName>
    </submittedName>
</protein>
<reference evidence="2 3" key="1">
    <citation type="submission" date="2022-06" db="EMBL/GenBank/DDBJ databases">
        <title>Ideonella sp. NS12-5 Genome sequencing and assembly.</title>
        <authorList>
            <person name="Jung Y."/>
        </authorList>
    </citation>
    <scope>NUCLEOTIDE SEQUENCE [LARGE SCALE GENOMIC DNA]</scope>
    <source>
        <strain evidence="2 3">NS12-5</strain>
    </source>
</reference>
<dbReference type="EMBL" id="JAMXMC010000012">
    <property type="protein sequence ID" value="MCO5978685.1"/>
    <property type="molecule type" value="Genomic_DNA"/>
</dbReference>
<dbReference type="InterPro" id="IPR052189">
    <property type="entry name" value="L-asp_N-monooxygenase_NS-form"/>
</dbReference>